<dbReference type="Pfam" id="PF14690">
    <property type="entry name" value="Zn_ribbon_ISL3"/>
    <property type="match status" value="1"/>
</dbReference>
<dbReference type="Pfam" id="PF01610">
    <property type="entry name" value="DDE_Tnp_ISL3"/>
    <property type="match status" value="1"/>
</dbReference>
<name>A0A841PL66_9HYPH</name>
<dbReference type="NCBIfam" id="NF033550">
    <property type="entry name" value="transpos_ISL3"/>
    <property type="match status" value="1"/>
</dbReference>
<evidence type="ECO:0000259" key="2">
    <source>
        <dbReference type="Pfam" id="PF14690"/>
    </source>
</evidence>
<feature type="domain" description="Transposase IS204/IS1001/IS1096/IS1165 DDE" evidence="1">
    <location>
        <begin position="156"/>
        <end position="228"/>
    </location>
</feature>
<dbReference type="PANTHER" id="PTHR33498">
    <property type="entry name" value="TRANSPOSASE FOR INSERTION SEQUENCE ELEMENT IS1557"/>
    <property type="match status" value="1"/>
</dbReference>
<organism evidence="3 4">
    <name type="scientific">Mesorhizobium sangaii</name>
    <dbReference type="NCBI Taxonomy" id="505389"/>
    <lineage>
        <taxon>Bacteria</taxon>
        <taxon>Pseudomonadati</taxon>
        <taxon>Pseudomonadota</taxon>
        <taxon>Alphaproteobacteria</taxon>
        <taxon>Hyphomicrobiales</taxon>
        <taxon>Phyllobacteriaceae</taxon>
        <taxon>Mesorhizobium</taxon>
    </lineage>
</organism>
<reference evidence="3 4" key="1">
    <citation type="submission" date="2020-08" db="EMBL/GenBank/DDBJ databases">
        <title>Genomic Encyclopedia of Type Strains, Phase IV (KMG-IV): sequencing the most valuable type-strain genomes for metagenomic binning, comparative biology and taxonomic classification.</title>
        <authorList>
            <person name="Goeker M."/>
        </authorList>
    </citation>
    <scope>NUCLEOTIDE SEQUENCE [LARGE SCALE GENOMIC DNA]</scope>
    <source>
        <strain evidence="3 4">DSM 100039</strain>
    </source>
</reference>
<proteinExistence type="predicted"/>
<evidence type="ECO:0000259" key="1">
    <source>
        <dbReference type="Pfam" id="PF01610"/>
    </source>
</evidence>
<dbReference type="AlphaFoldDB" id="A0A841PL66"/>
<evidence type="ECO:0000313" key="4">
    <source>
        <dbReference type="Proteomes" id="UP000556329"/>
    </source>
</evidence>
<accession>A0A841PL66</accession>
<dbReference type="EMBL" id="JACHEF010000021">
    <property type="protein sequence ID" value="MBB6414353.1"/>
    <property type="molecule type" value="Genomic_DNA"/>
</dbReference>
<dbReference type="InterPro" id="IPR047951">
    <property type="entry name" value="Transpos_ISL3"/>
</dbReference>
<evidence type="ECO:0000313" key="3">
    <source>
        <dbReference type="EMBL" id="MBB6414353.1"/>
    </source>
</evidence>
<protein>
    <submittedName>
        <fullName evidence="3">Transposase</fullName>
    </submittedName>
</protein>
<keyword evidence="4" id="KW-1185">Reference proteome</keyword>
<dbReference type="InterPro" id="IPR002560">
    <property type="entry name" value="Transposase_DDE"/>
</dbReference>
<dbReference type="InterPro" id="IPR029261">
    <property type="entry name" value="Transposase_Znf"/>
</dbReference>
<feature type="domain" description="Transposase IS204/IS1001/IS1096/IS1165 zinc-finger" evidence="2">
    <location>
        <begin position="38"/>
        <end position="81"/>
    </location>
</feature>
<dbReference type="Proteomes" id="UP000556329">
    <property type="component" value="Unassembled WGS sequence"/>
</dbReference>
<dbReference type="PANTHER" id="PTHR33498:SF1">
    <property type="entry name" value="TRANSPOSASE FOR INSERTION SEQUENCE ELEMENT IS1557"/>
    <property type="match status" value="1"/>
</dbReference>
<gene>
    <name evidence="3" type="ORF">HNQ71_007063</name>
</gene>
<sequence length="246" mass="27524">MMRNLRLSSLIPAGLVVEAIAENEGVIAVTARSGVPARPCPLCHRVSRRVHSRYGRRVSDLPCTGTKVELRLVARRFICDAPLCRRRIFAERFDDGVVAERSRRTSRLECIVHHLGSALGGRPAASFAKRLMVSNDTLLRVVRRRACLRTDPLKIVGIDDWAFRRNHRYGTIACDLERRLIVTLLPDREVATVEAWLGNHPQIETVSRDRGGGYGEATAKALPNAVHISWRMRARLSSTPFASRCG</sequence>
<comment type="caution">
    <text evidence="3">The sequence shown here is derived from an EMBL/GenBank/DDBJ whole genome shotgun (WGS) entry which is preliminary data.</text>
</comment>